<dbReference type="EMBL" id="QTSX02004975">
    <property type="protein sequence ID" value="KAJ9063245.1"/>
    <property type="molecule type" value="Genomic_DNA"/>
</dbReference>
<accession>A0ACC2SLT1</accession>
<protein>
    <submittedName>
        <fullName evidence="1">Uncharacterized protein</fullName>
    </submittedName>
</protein>
<evidence type="ECO:0000313" key="1">
    <source>
        <dbReference type="EMBL" id="KAJ9063245.1"/>
    </source>
</evidence>
<gene>
    <name evidence="1" type="ORF">DSO57_1002149</name>
</gene>
<sequence length="134" mass="14944">MQTRYKPQPNNLPYLENDIPFQLAPGFDPGHVMVTNELEHHSAIVVADVIVATEIPSLPANISHNTHGALNKSPHDISNSMDQSDGDVKLQVLSPNYECYQFDMLIPTQVIPWSQTLNGTCHCATPWWPCGFPH</sequence>
<reference evidence="1" key="1">
    <citation type="submission" date="2022-04" db="EMBL/GenBank/DDBJ databases">
        <title>Genome of the entomopathogenic fungus Entomophthora muscae.</title>
        <authorList>
            <person name="Elya C."/>
            <person name="Lovett B.R."/>
            <person name="Lee E."/>
            <person name="Macias A.M."/>
            <person name="Hajek A.E."/>
            <person name="De Bivort B.L."/>
            <person name="Kasson M.T."/>
            <person name="De Fine Licht H.H."/>
            <person name="Stajich J.E."/>
        </authorList>
    </citation>
    <scope>NUCLEOTIDE SEQUENCE</scope>
    <source>
        <strain evidence="1">Berkeley</strain>
    </source>
</reference>
<organism evidence="1 2">
    <name type="scientific">Entomophthora muscae</name>
    <dbReference type="NCBI Taxonomy" id="34485"/>
    <lineage>
        <taxon>Eukaryota</taxon>
        <taxon>Fungi</taxon>
        <taxon>Fungi incertae sedis</taxon>
        <taxon>Zoopagomycota</taxon>
        <taxon>Entomophthoromycotina</taxon>
        <taxon>Entomophthoromycetes</taxon>
        <taxon>Entomophthorales</taxon>
        <taxon>Entomophthoraceae</taxon>
        <taxon>Entomophthora</taxon>
    </lineage>
</organism>
<evidence type="ECO:0000313" key="2">
    <source>
        <dbReference type="Proteomes" id="UP001165960"/>
    </source>
</evidence>
<dbReference type="Proteomes" id="UP001165960">
    <property type="component" value="Unassembled WGS sequence"/>
</dbReference>
<comment type="caution">
    <text evidence="1">The sequence shown here is derived from an EMBL/GenBank/DDBJ whole genome shotgun (WGS) entry which is preliminary data.</text>
</comment>
<name>A0ACC2SLT1_9FUNG</name>
<keyword evidence="2" id="KW-1185">Reference proteome</keyword>
<proteinExistence type="predicted"/>